<protein>
    <recommendedName>
        <fullName evidence="3">Thioredoxin domain-containing protein</fullName>
    </recommendedName>
</protein>
<feature type="chain" id="PRO_5003287650" description="Thioredoxin domain-containing protein" evidence="2">
    <location>
        <begin position="25"/>
        <end position="452"/>
    </location>
</feature>
<evidence type="ECO:0000256" key="2">
    <source>
        <dbReference type="SAM" id="SignalP"/>
    </source>
</evidence>
<dbReference type="AlphaFoldDB" id="F2UL09"/>
<evidence type="ECO:0000313" key="4">
    <source>
        <dbReference type="EMBL" id="EGD77808.1"/>
    </source>
</evidence>
<dbReference type="GeneID" id="16070838"/>
<gene>
    <name evidence="4" type="ORF">PTSG_08898</name>
</gene>
<dbReference type="InterPro" id="IPR013766">
    <property type="entry name" value="Thioredoxin_domain"/>
</dbReference>
<dbReference type="FunCoup" id="F2UL09">
    <property type="interactions" value="1243"/>
</dbReference>
<evidence type="ECO:0000256" key="1">
    <source>
        <dbReference type="SAM" id="MobiDB-lite"/>
    </source>
</evidence>
<dbReference type="OMA" id="DWCRFSN"/>
<evidence type="ECO:0000313" key="5">
    <source>
        <dbReference type="Proteomes" id="UP000007799"/>
    </source>
</evidence>
<dbReference type="STRING" id="946362.F2UL09"/>
<dbReference type="EMBL" id="GL832979">
    <property type="protein sequence ID" value="EGD77808.1"/>
    <property type="molecule type" value="Genomic_DNA"/>
</dbReference>
<dbReference type="GO" id="GO:0005793">
    <property type="term" value="C:endoplasmic reticulum-Golgi intermediate compartment"/>
    <property type="evidence" value="ECO:0007669"/>
    <property type="project" value="TreeGrafter"/>
</dbReference>
<dbReference type="CDD" id="cd02981">
    <property type="entry name" value="PDI_b_family"/>
    <property type="match status" value="1"/>
</dbReference>
<dbReference type="Pfam" id="PF00085">
    <property type="entry name" value="Thioredoxin"/>
    <property type="match status" value="1"/>
</dbReference>
<name>F2UL09_SALR5</name>
<keyword evidence="2" id="KW-0732">Signal</keyword>
<dbReference type="GO" id="GO:0006457">
    <property type="term" value="P:protein folding"/>
    <property type="evidence" value="ECO:0007669"/>
    <property type="project" value="TreeGrafter"/>
</dbReference>
<dbReference type="Proteomes" id="UP000007799">
    <property type="component" value="Unassembled WGS sequence"/>
</dbReference>
<proteinExistence type="predicted"/>
<dbReference type="Pfam" id="PF13848">
    <property type="entry name" value="Thioredoxin_6"/>
    <property type="match status" value="1"/>
</dbReference>
<dbReference type="InterPro" id="IPR036249">
    <property type="entry name" value="Thioredoxin-like_sf"/>
</dbReference>
<reference evidence="4" key="1">
    <citation type="submission" date="2009-08" db="EMBL/GenBank/DDBJ databases">
        <title>Annotation of Salpingoeca rosetta.</title>
        <authorList>
            <consortium name="The Broad Institute Genome Sequencing Platform"/>
            <person name="Russ C."/>
            <person name="Cuomo C."/>
            <person name="Burger G."/>
            <person name="Gray M.W."/>
            <person name="Holland P.W.H."/>
            <person name="King N."/>
            <person name="Lang F.B.F."/>
            <person name="Roger A.J."/>
            <person name="Ruiz-Trillo I."/>
            <person name="Young S.K."/>
            <person name="Zeng Q."/>
            <person name="Gargeya S."/>
            <person name="Alvarado L."/>
            <person name="Berlin A."/>
            <person name="Chapman S.B."/>
            <person name="Chen Z."/>
            <person name="Freedman E."/>
            <person name="Gellesch M."/>
            <person name="Goldberg J."/>
            <person name="Griggs A."/>
            <person name="Gujja S."/>
            <person name="Heilman E."/>
            <person name="Heiman D."/>
            <person name="Howarth C."/>
            <person name="Mehta T."/>
            <person name="Neiman D."/>
            <person name="Pearson M."/>
            <person name="Roberts A."/>
            <person name="Saif S."/>
            <person name="Shea T."/>
            <person name="Shenoy N."/>
            <person name="Sisk P."/>
            <person name="Stolte C."/>
            <person name="Sykes S."/>
            <person name="White J."/>
            <person name="Yandava C."/>
            <person name="Haas B."/>
            <person name="Nusbaum C."/>
            <person name="Birren B."/>
        </authorList>
    </citation>
    <scope>NUCLEOTIDE SEQUENCE [LARGE SCALE GENOMIC DNA]</scope>
    <source>
        <strain evidence="4">ATCC 50818</strain>
    </source>
</reference>
<keyword evidence="5" id="KW-1185">Reference proteome</keyword>
<sequence length="452" mass="51223">MKALAAVAVAVLVAVAVVSRPVAADKAVTNLNDKNFNEFVNEYEVVLVNFYANWCRFSQMLKPIYEQAALLLGDSVNARLGSVDCESPDAQQQKTLNAISKYPTIKVYRNGRPLRQEYRGQRSAVAIEKFVRELLAPPVTQATSEDDIKKFVEKHHKAVVGYFPAKDAASYPSFEQLAQLLRDDCHFIAKLGEQPRLVMKTKADEHAFEGDMTDGDQLLQWAKDECTPLVREITFQNGEELTEEGLPFIILFYDPNNMHAVQQFSRVVRAHFEEYRGRINFITADGHKFTHPLQHLGKTKKDLPVLAADTFRHMYLFKNFKRIHQVEVFKKFIDDVLTGRLHYELHNPSQKTTPDPYADKYDDYADEEEPGNYLAAGKKETIKEKVAEAEELKRARRAAPTAAGGDGGEREAAAEPEEGGDEDHRPVAVKSVMGRLRPSDNRYSILKHRDEL</sequence>
<dbReference type="GO" id="GO:0005789">
    <property type="term" value="C:endoplasmic reticulum membrane"/>
    <property type="evidence" value="ECO:0007669"/>
    <property type="project" value="TreeGrafter"/>
</dbReference>
<dbReference type="SUPFAM" id="SSF52833">
    <property type="entry name" value="Thioredoxin-like"/>
    <property type="match status" value="3"/>
</dbReference>
<feature type="signal peptide" evidence="2">
    <location>
        <begin position="1"/>
        <end position="24"/>
    </location>
</feature>
<dbReference type="InterPro" id="IPR052643">
    <property type="entry name" value="ERP44"/>
</dbReference>
<dbReference type="KEGG" id="sre:PTSG_08898"/>
<dbReference type="PANTHER" id="PTHR46295">
    <property type="entry name" value="ENDOPLASMIC RETICULUM RESIDENT PROTEIN 44"/>
    <property type="match status" value="1"/>
</dbReference>
<feature type="domain" description="Thioredoxin" evidence="3">
    <location>
        <begin position="16"/>
        <end position="136"/>
    </location>
</feature>
<dbReference type="RefSeq" id="XP_004990284.1">
    <property type="nucleotide sequence ID" value="XM_004990227.1"/>
</dbReference>
<dbReference type="GO" id="GO:0003756">
    <property type="term" value="F:protein disulfide isomerase activity"/>
    <property type="evidence" value="ECO:0007669"/>
    <property type="project" value="TreeGrafter"/>
</dbReference>
<dbReference type="Gene3D" id="3.40.30.10">
    <property type="entry name" value="Glutaredoxin"/>
    <property type="match status" value="3"/>
</dbReference>
<evidence type="ECO:0000259" key="3">
    <source>
        <dbReference type="PROSITE" id="PS51352"/>
    </source>
</evidence>
<dbReference type="eggNOG" id="KOG0912">
    <property type="taxonomic scope" value="Eukaryota"/>
</dbReference>
<dbReference type="OrthoDB" id="294696at2759"/>
<dbReference type="PROSITE" id="PS51352">
    <property type="entry name" value="THIOREDOXIN_2"/>
    <property type="match status" value="1"/>
</dbReference>
<dbReference type="InParanoid" id="F2UL09"/>
<feature type="region of interest" description="Disordered" evidence="1">
    <location>
        <begin position="391"/>
        <end position="452"/>
    </location>
</feature>
<dbReference type="PANTHER" id="PTHR46295:SF1">
    <property type="entry name" value="ENDOPLASMIC RETICULUM RESIDENT PROTEIN 44"/>
    <property type="match status" value="1"/>
</dbReference>
<organism evidence="5">
    <name type="scientific">Salpingoeca rosetta (strain ATCC 50818 / BSB-021)</name>
    <dbReference type="NCBI Taxonomy" id="946362"/>
    <lineage>
        <taxon>Eukaryota</taxon>
        <taxon>Choanoflagellata</taxon>
        <taxon>Craspedida</taxon>
        <taxon>Salpingoecidae</taxon>
        <taxon>Salpingoeca</taxon>
    </lineage>
</organism>
<accession>F2UL09</accession>